<evidence type="ECO:0000256" key="2">
    <source>
        <dbReference type="ARBA" id="ARBA00049957"/>
    </source>
</evidence>
<dbReference type="GO" id="GO:0017108">
    <property type="term" value="F:5'-flap endonuclease activity"/>
    <property type="evidence" value="ECO:0007669"/>
    <property type="project" value="InterPro"/>
</dbReference>
<dbReference type="GO" id="GO:0008409">
    <property type="term" value="F:5'-3' exonuclease activity"/>
    <property type="evidence" value="ECO:0007669"/>
    <property type="project" value="InterPro"/>
</dbReference>
<keyword evidence="6" id="KW-1185">Reference proteome</keyword>
<dbReference type="PANTHER" id="PTHR42646">
    <property type="entry name" value="FLAP ENDONUCLEASE XNI"/>
    <property type="match status" value="1"/>
</dbReference>
<protein>
    <recommendedName>
        <fullName evidence="3">5'-3' exonuclease</fullName>
    </recommendedName>
</protein>
<dbReference type="InterPro" id="IPR020045">
    <property type="entry name" value="DNA_polI_H3TH"/>
</dbReference>
<dbReference type="InterPro" id="IPR008918">
    <property type="entry name" value="HhH2"/>
</dbReference>
<dbReference type="EMBL" id="JAAGWF010000093">
    <property type="protein sequence ID" value="NEK60753.1"/>
    <property type="molecule type" value="Genomic_DNA"/>
</dbReference>
<dbReference type="InterPro" id="IPR002421">
    <property type="entry name" value="5-3_exonuclease"/>
</dbReference>
<feature type="non-terminal residue" evidence="5">
    <location>
        <position position="187"/>
    </location>
</feature>
<feature type="non-terminal residue" evidence="5">
    <location>
        <position position="1"/>
    </location>
</feature>
<evidence type="ECO:0000259" key="4">
    <source>
        <dbReference type="SMART" id="SM00475"/>
    </source>
</evidence>
<dbReference type="AlphaFoldDB" id="A0A7K3W8Q5"/>
<dbReference type="CDD" id="cd09898">
    <property type="entry name" value="H3TH_53EXO"/>
    <property type="match status" value="1"/>
</dbReference>
<dbReference type="PANTHER" id="PTHR42646:SF2">
    <property type="entry name" value="5'-3' EXONUCLEASE FAMILY PROTEIN"/>
    <property type="match status" value="1"/>
</dbReference>
<dbReference type="FunFam" id="1.10.150.20:FF:000003">
    <property type="entry name" value="DNA polymerase I"/>
    <property type="match status" value="1"/>
</dbReference>
<organism evidence="5 6">
    <name type="scientific">Geodermatophilus sabuli</name>
    <dbReference type="NCBI Taxonomy" id="1564158"/>
    <lineage>
        <taxon>Bacteria</taxon>
        <taxon>Bacillati</taxon>
        <taxon>Actinomycetota</taxon>
        <taxon>Actinomycetes</taxon>
        <taxon>Geodermatophilales</taxon>
        <taxon>Geodermatophilaceae</taxon>
        <taxon>Geodermatophilus</taxon>
    </lineage>
</organism>
<evidence type="ECO:0000256" key="1">
    <source>
        <dbReference type="ARBA" id="ARBA00023125"/>
    </source>
</evidence>
<name>A0A7K3W8Q5_9ACTN</name>
<evidence type="ECO:0000313" key="6">
    <source>
        <dbReference type="Proteomes" id="UP000470246"/>
    </source>
</evidence>
<dbReference type="InterPro" id="IPR038969">
    <property type="entry name" value="FEN"/>
</dbReference>
<comment type="caution">
    <text evidence="5">The sequence shown here is derived from an EMBL/GenBank/DDBJ whole genome shotgun (WGS) entry which is preliminary data.</text>
</comment>
<sequence length="187" mass="20506">PEEVVTKYGVPPELIIDFLALMGDSSDNIPGVPGVGEKTAQALLQGLGGLDTLYAEPEKIAGLSFRGAKTMAGKLEENKEVAYLSYKLATIKTDVELELGCEQLEVQQPSADELLSLFKKYEFKRWTTDVEAGKWLQAKGAKPAAKPKETIVVDAEELAEEEAIALSFDNYETLLEESQLVAWIEKL</sequence>
<dbReference type="SUPFAM" id="SSF47807">
    <property type="entry name" value="5' to 3' exonuclease, C-terminal subdomain"/>
    <property type="match status" value="1"/>
</dbReference>
<dbReference type="SMART" id="SM00475">
    <property type="entry name" value="53EXOc"/>
    <property type="match status" value="1"/>
</dbReference>
<evidence type="ECO:0000313" key="5">
    <source>
        <dbReference type="EMBL" id="NEK60753.1"/>
    </source>
</evidence>
<dbReference type="InterPro" id="IPR036279">
    <property type="entry name" value="5-3_exonuclease_C_sf"/>
</dbReference>
<dbReference type="Gene3D" id="1.10.150.20">
    <property type="entry name" value="5' to 3' exonuclease, C-terminal subdomain"/>
    <property type="match status" value="1"/>
</dbReference>
<dbReference type="SMART" id="SM00279">
    <property type="entry name" value="HhH2"/>
    <property type="match status" value="1"/>
</dbReference>
<feature type="domain" description="5'-3' exonuclease" evidence="4">
    <location>
        <begin position="1"/>
        <end position="107"/>
    </location>
</feature>
<accession>A0A7K3W8Q5</accession>
<dbReference type="GO" id="GO:0003677">
    <property type="term" value="F:DNA binding"/>
    <property type="evidence" value="ECO:0007669"/>
    <property type="project" value="UniProtKB-KW"/>
</dbReference>
<proteinExistence type="predicted"/>
<reference evidence="5 6" key="1">
    <citation type="submission" date="2020-02" db="EMBL/GenBank/DDBJ databases">
        <title>Geodermatophilus sabuli CPCC 205279 I12A-02694.</title>
        <authorList>
            <person name="Jiang Z."/>
        </authorList>
    </citation>
    <scope>NUCLEOTIDE SEQUENCE [LARGE SCALE GENOMIC DNA]</scope>
    <source>
        <strain evidence="5 6">I12A-02694</strain>
    </source>
</reference>
<dbReference type="Pfam" id="PF01367">
    <property type="entry name" value="5_3_exonuc"/>
    <property type="match status" value="1"/>
</dbReference>
<evidence type="ECO:0000256" key="3">
    <source>
        <dbReference type="ARBA" id="ARBA00050026"/>
    </source>
</evidence>
<comment type="function">
    <text evidence="2">5'-3' exonuclease acting preferentially on double-stranded DNA.</text>
</comment>
<dbReference type="GO" id="GO:0033567">
    <property type="term" value="P:DNA replication, Okazaki fragment processing"/>
    <property type="evidence" value="ECO:0007669"/>
    <property type="project" value="InterPro"/>
</dbReference>
<gene>
    <name evidence="5" type="ORF">GCU56_23160</name>
</gene>
<dbReference type="Proteomes" id="UP000470246">
    <property type="component" value="Unassembled WGS sequence"/>
</dbReference>
<keyword evidence="1" id="KW-0238">DNA-binding</keyword>